<accession>A0A8R2DJK5</accession>
<keyword evidence="4 5" id="KW-0694">RNA-binding</keyword>
<dbReference type="FunFam" id="3.30.70.330:FF:000026">
    <property type="entry name" value="APOBEC1 complementation factor isoform X1"/>
    <property type="match status" value="1"/>
</dbReference>
<evidence type="ECO:0000259" key="6">
    <source>
        <dbReference type="PROSITE" id="PS50102"/>
    </source>
</evidence>
<dbReference type="EnsemblMetazoa" id="XM_021346736.2">
    <property type="protein sequence ID" value="XP_021202411.1"/>
    <property type="gene ID" value="LOC101735779"/>
</dbReference>
<dbReference type="SUPFAM" id="SSF54928">
    <property type="entry name" value="RNA-binding domain, RBD"/>
    <property type="match status" value="1"/>
</dbReference>
<evidence type="ECO:0000313" key="7">
    <source>
        <dbReference type="EnsemblMetazoa" id="XP_021202411.1"/>
    </source>
</evidence>
<dbReference type="GO" id="GO:0005737">
    <property type="term" value="C:cytoplasm"/>
    <property type="evidence" value="ECO:0007669"/>
    <property type="project" value="UniProtKB-SubCell"/>
</dbReference>
<dbReference type="InterPro" id="IPR035979">
    <property type="entry name" value="RBD_domain_sf"/>
</dbReference>
<dbReference type="CDD" id="cd12249">
    <property type="entry name" value="RRM1_hnRNPR_like"/>
    <property type="match status" value="1"/>
</dbReference>
<evidence type="ECO:0000256" key="2">
    <source>
        <dbReference type="ARBA" id="ARBA00022490"/>
    </source>
</evidence>
<feature type="domain" description="RRM" evidence="6">
    <location>
        <begin position="46"/>
        <end position="124"/>
    </location>
</feature>
<reference evidence="8" key="1">
    <citation type="journal article" date="2008" name="Insect Biochem. Mol. Biol.">
        <title>The genome of a lepidopteran model insect, the silkworm Bombyx mori.</title>
        <authorList>
            <consortium name="International Silkworm Genome Consortium"/>
        </authorList>
    </citation>
    <scope>NUCLEOTIDE SEQUENCE [LARGE SCALE GENOMIC DNA]</scope>
    <source>
        <strain evidence="8">p50T</strain>
    </source>
</reference>
<dbReference type="InterPro" id="IPR006535">
    <property type="entry name" value="HnRNP_R/Q_splicing_fac"/>
</dbReference>
<dbReference type="PROSITE" id="PS50102">
    <property type="entry name" value="RRM"/>
    <property type="match status" value="2"/>
</dbReference>
<dbReference type="Pfam" id="PF00076">
    <property type="entry name" value="RRM_1"/>
    <property type="match status" value="2"/>
</dbReference>
<dbReference type="GeneID" id="101735779"/>
<feature type="domain" description="RRM" evidence="6">
    <location>
        <begin position="126"/>
        <end position="208"/>
    </location>
</feature>
<dbReference type="GO" id="GO:0003723">
    <property type="term" value="F:RNA binding"/>
    <property type="evidence" value="ECO:0007669"/>
    <property type="project" value="UniProtKB-UniRule"/>
</dbReference>
<keyword evidence="8" id="KW-1185">Reference proteome</keyword>
<dbReference type="Gene3D" id="3.30.70.330">
    <property type="match status" value="2"/>
</dbReference>
<dbReference type="RefSeq" id="XP_021202411.1">
    <property type="nucleotide sequence ID" value="XM_021346736.3"/>
</dbReference>
<evidence type="ECO:0000313" key="8">
    <source>
        <dbReference type="Proteomes" id="UP000005204"/>
    </source>
</evidence>
<evidence type="ECO:0000256" key="1">
    <source>
        <dbReference type="ARBA" id="ARBA00004496"/>
    </source>
</evidence>
<keyword evidence="2" id="KW-0963">Cytoplasm</keyword>
<dbReference type="Proteomes" id="UP000005204">
    <property type="component" value="Unassembled WGS sequence"/>
</dbReference>
<name>A0A8R2DJK5_BOMMO</name>
<dbReference type="InterPro" id="IPR000504">
    <property type="entry name" value="RRM_dom"/>
</dbReference>
<organism evidence="7 8">
    <name type="scientific">Bombyx mori</name>
    <name type="common">Silk moth</name>
    <dbReference type="NCBI Taxonomy" id="7091"/>
    <lineage>
        <taxon>Eukaryota</taxon>
        <taxon>Metazoa</taxon>
        <taxon>Ecdysozoa</taxon>
        <taxon>Arthropoda</taxon>
        <taxon>Hexapoda</taxon>
        <taxon>Insecta</taxon>
        <taxon>Pterygota</taxon>
        <taxon>Neoptera</taxon>
        <taxon>Endopterygota</taxon>
        <taxon>Lepidoptera</taxon>
        <taxon>Glossata</taxon>
        <taxon>Ditrysia</taxon>
        <taxon>Bombycoidea</taxon>
        <taxon>Bombycidae</taxon>
        <taxon>Bombycinae</taxon>
        <taxon>Bombyx</taxon>
    </lineage>
</organism>
<dbReference type="AlphaFoldDB" id="A0A8R2DJK5"/>
<proteinExistence type="predicted"/>
<dbReference type="FunFam" id="3.30.70.330:FF:000022">
    <property type="entry name" value="APOBEC1 complementation factor isoform X1"/>
    <property type="match status" value="1"/>
</dbReference>
<dbReference type="PANTHER" id="PTHR21245">
    <property type="entry name" value="HETEROGENEOUS NUCLEAR RIBONUCLEOPROTEIN"/>
    <property type="match status" value="1"/>
</dbReference>
<sequence length="399" mass="45085">MEPTKNLTRKLLDLMQETGYPLVQHNGQRRYGPPPDWVGPPPQKGCEVFIGNLPREIFEDELVPIFATVGKIYEMRLMMDFSGSNRGYAFVTYTSRSEAYRATRELNHHEIRPGKHIGVVKSVDNCRLFVGNIPKTKSKEEVYEELSNRVTGIVDVILYKNAYDRKLNRGFAFVEFTSHRAAAMARRALIPGCVKLWNEDVMVDWAEPEPDIDDEQMKTHLEKKEYAKSLKEDEGIGSACAGSVCGSPTEVKPPEYKRMDTRYPLAPAKLDSMCKRYMWAPPSYEYQKHIDVGGTEVWIAKVELPYVGLPLLTVPRCVGPLVTRACVSMQQAQIEAAEAALHTIKVLRADVIQRSTMTAVQHVYPSMLPQMPNCVPYPAVYPSQPPTIPVTLPTLWRAV</sequence>
<evidence type="ECO:0000256" key="4">
    <source>
        <dbReference type="ARBA" id="ARBA00022884"/>
    </source>
</evidence>
<comment type="subcellular location">
    <subcellularLocation>
        <location evidence="1">Cytoplasm</location>
    </subcellularLocation>
</comment>
<reference evidence="7" key="2">
    <citation type="submission" date="2022-06" db="UniProtKB">
        <authorList>
            <consortium name="EnsemblMetazoa"/>
        </authorList>
    </citation>
    <scope>IDENTIFICATION</scope>
    <source>
        <strain evidence="7">p50T (Dazao)</strain>
    </source>
</reference>
<evidence type="ECO:0000256" key="5">
    <source>
        <dbReference type="PROSITE-ProRule" id="PRU00176"/>
    </source>
</evidence>
<dbReference type="SMART" id="SM00360">
    <property type="entry name" value="RRM"/>
    <property type="match status" value="2"/>
</dbReference>
<protein>
    <recommendedName>
        <fullName evidence="6">RRM domain-containing protein</fullName>
    </recommendedName>
</protein>
<keyword evidence="3" id="KW-0677">Repeat</keyword>
<evidence type="ECO:0000256" key="3">
    <source>
        <dbReference type="ARBA" id="ARBA00022737"/>
    </source>
</evidence>
<dbReference type="NCBIfam" id="TIGR01648">
    <property type="entry name" value="hnRNP-R-Q"/>
    <property type="match status" value="1"/>
</dbReference>
<dbReference type="InterPro" id="IPR012677">
    <property type="entry name" value="Nucleotide-bd_a/b_plait_sf"/>
</dbReference>